<accession>A0ABU3WWS5</accession>
<evidence type="ECO:0000313" key="2">
    <source>
        <dbReference type="Proteomes" id="UP001275440"/>
    </source>
</evidence>
<sequence length="376" mass="42331">MLIPFDDYPIHQTSEPLAHAGQGHPDQYDRFWFNGYTEDFYFAVALGVYPNRGVIDAGFSVVHDGVQRSVFASGRIPFDRTETRIGPISVQILEPMRSHRITVDAPEYGLEASLTARTRTAVIEEERSVRNVGTRRTWDATRATQMIRWTGTLSTGGTTIDLTDRTVFGTKDRSWGVRPVGIAPQRAPEHEDQQLFFLWTPLNFDDVSFHYMLHEDAEGTPWAQTGAILPVIGETDPVFGPDAKTQPLPQVRKRIEWEPGLRRARSATLLLDDPEAGGTRIELEPLFPFRMKGVGYFHPKWQHGTWHDELFVDGEEAKTSELDVLRQDCVHLQQVVRAKWGERIGYGVMEQVVFGPYAPAGLTDMLDGAKPGIVST</sequence>
<dbReference type="EMBL" id="WBMO01000005">
    <property type="protein sequence ID" value="MDV2478449.1"/>
    <property type="molecule type" value="Genomic_DNA"/>
</dbReference>
<dbReference type="Proteomes" id="UP001275440">
    <property type="component" value="Unassembled WGS sequence"/>
</dbReference>
<organism evidence="1 2">
    <name type="scientific">Rhodococcus zopfii</name>
    <dbReference type="NCBI Taxonomy" id="43772"/>
    <lineage>
        <taxon>Bacteria</taxon>
        <taxon>Bacillati</taxon>
        <taxon>Actinomycetota</taxon>
        <taxon>Actinomycetes</taxon>
        <taxon>Mycobacteriales</taxon>
        <taxon>Nocardiaceae</taxon>
        <taxon>Rhodococcus</taxon>
    </lineage>
</organism>
<evidence type="ECO:0008006" key="3">
    <source>
        <dbReference type="Google" id="ProtNLM"/>
    </source>
</evidence>
<reference evidence="1 2" key="1">
    <citation type="submission" date="2019-10" db="EMBL/GenBank/DDBJ databases">
        <title>Draft Genome Assembly of Rhodococcus zopfii DSM44189.</title>
        <authorList>
            <person name="Sutton J.M."/>
            <person name="Akob D.M."/>
            <person name="Bushman T.J."/>
        </authorList>
    </citation>
    <scope>NUCLEOTIDE SEQUENCE [LARGE SCALE GENOMIC DNA]</scope>
    <source>
        <strain evidence="1 2">DSM 44189</strain>
    </source>
</reference>
<proteinExistence type="predicted"/>
<evidence type="ECO:0000313" key="1">
    <source>
        <dbReference type="EMBL" id="MDV2478449.1"/>
    </source>
</evidence>
<comment type="caution">
    <text evidence="1">The sequence shown here is derived from an EMBL/GenBank/DDBJ whole genome shotgun (WGS) entry which is preliminary data.</text>
</comment>
<keyword evidence="2" id="KW-1185">Reference proteome</keyword>
<dbReference type="SUPFAM" id="SSF159245">
    <property type="entry name" value="AttH-like"/>
    <property type="match status" value="1"/>
</dbReference>
<protein>
    <recommendedName>
        <fullName evidence="3">Carotenoid 1,2-hydratase</fullName>
    </recommendedName>
</protein>
<gene>
    <name evidence="1" type="ORF">F8M49_29040</name>
</gene>
<name>A0ABU3WWS5_9NOCA</name>